<gene>
    <name evidence="1" type="ORF">Vbra_5843</name>
</gene>
<organism evidence="1 2">
    <name type="scientific">Vitrella brassicaformis (strain CCMP3155)</name>
    <dbReference type="NCBI Taxonomy" id="1169540"/>
    <lineage>
        <taxon>Eukaryota</taxon>
        <taxon>Sar</taxon>
        <taxon>Alveolata</taxon>
        <taxon>Colpodellida</taxon>
        <taxon>Vitrellaceae</taxon>
        <taxon>Vitrella</taxon>
    </lineage>
</organism>
<reference evidence="1 2" key="1">
    <citation type="submission" date="2014-11" db="EMBL/GenBank/DDBJ databases">
        <authorList>
            <person name="Zhu J."/>
            <person name="Qi W."/>
            <person name="Song R."/>
        </authorList>
    </citation>
    <scope>NUCLEOTIDE SEQUENCE [LARGE SCALE GENOMIC DNA]</scope>
</reference>
<accession>A0A0G4FHL8</accession>
<dbReference type="VEuPathDB" id="CryptoDB:Vbra_5843"/>
<evidence type="ECO:0000313" key="1">
    <source>
        <dbReference type="EMBL" id="CEM12930.1"/>
    </source>
</evidence>
<dbReference type="EMBL" id="CDMY01000439">
    <property type="protein sequence ID" value="CEM12930.1"/>
    <property type="molecule type" value="Genomic_DNA"/>
</dbReference>
<sequence>MTSSLLELGLGAQTSDENAVVPLEGCVAPTEPLDPSLGQESRSSIAIRTPTLAHFPSSLLGELQGDGGGLSRHAGACRASDGRRVGYGQEHSLMVSEAAEQLHRRGQGDLQSFANKYLNKDNQQTVGIGCCSSGSNEGTCTRIRTRAIESLALTKDLLECLKRDLFSWVDSLQCDLCGGKTSADPCEEDLGRAAQVPGTDMRPHYAIPKMMCGSREQRRLVWVQP</sequence>
<proteinExistence type="predicted"/>
<name>A0A0G4FHL8_VITBC</name>
<evidence type="ECO:0000313" key="2">
    <source>
        <dbReference type="Proteomes" id="UP000041254"/>
    </source>
</evidence>
<dbReference type="InParanoid" id="A0A0G4FHL8"/>
<protein>
    <submittedName>
        <fullName evidence="1">Uncharacterized protein</fullName>
    </submittedName>
</protein>
<dbReference type="AlphaFoldDB" id="A0A0G4FHL8"/>
<dbReference type="Proteomes" id="UP000041254">
    <property type="component" value="Unassembled WGS sequence"/>
</dbReference>
<keyword evidence="2" id="KW-1185">Reference proteome</keyword>